<dbReference type="EMBL" id="OU895878">
    <property type="protein sequence ID" value="CAG9802140.1"/>
    <property type="molecule type" value="Genomic_DNA"/>
</dbReference>
<dbReference type="OrthoDB" id="414546at2759"/>
<dbReference type="Pfam" id="PF02847">
    <property type="entry name" value="MA3"/>
    <property type="match status" value="2"/>
</dbReference>
<feature type="region of interest" description="Disordered" evidence="7">
    <location>
        <begin position="56"/>
        <end position="113"/>
    </location>
</feature>
<evidence type="ECO:0000256" key="5">
    <source>
        <dbReference type="ARBA" id="ARBA00022737"/>
    </source>
</evidence>
<gene>
    <name evidence="9" type="ORF">CHIRRI_LOCUS5055</name>
</gene>
<keyword evidence="10" id="KW-1185">Reference proteome</keyword>
<reference evidence="9" key="2">
    <citation type="submission" date="2022-10" db="EMBL/GenBank/DDBJ databases">
        <authorList>
            <consortium name="ENA_rothamsted_submissions"/>
            <consortium name="culmorum"/>
            <person name="King R."/>
        </authorList>
    </citation>
    <scope>NUCLEOTIDE SEQUENCE</scope>
</reference>
<name>A0A9N9RTC9_9DIPT</name>
<evidence type="ECO:0000256" key="6">
    <source>
        <dbReference type="ARBA" id="ARBA00023242"/>
    </source>
</evidence>
<feature type="compositionally biased region" description="Polar residues" evidence="7">
    <location>
        <begin position="278"/>
        <end position="287"/>
    </location>
</feature>
<protein>
    <recommendedName>
        <fullName evidence="3">Programmed cell death protein 4</fullName>
    </recommendedName>
</protein>
<keyword evidence="5" id="KW-0677">Repeat</keyword>
<comment type="subcellular location">
    <subcellularLocation>
        <location evidence="1">Cytoplasm</location>
    </subcellularLocation>
</comment>
<evidence type="ECO:0000259" key="8">
    <source>
        <dbReference type="PROSITE" id="PS51366"/>
    </source>
</evidence>
<dbReference type="PANTHER" id="PTHR12626:SF0">
    <property type="entry name" value="PROGRAMMED CELL DEATH PROTEIN 4"/>
    <property type="match status" value="1"/>
</dbReference>
<evidence type="ECO:0000256" key="3">
    <source>
        <dbReference type="ARBA" id="ARBA00014414"/>
    </source>
</evidence>
<sequence length="493" mass="55779">MEFKKFEVGAMLNEVSSDGDVSDNIETDEGDNKVVENTEKNFLKKPLTVEEHRALRRKSKKNLERKNSKDGVLGVAGAPNFVAPQRRWKNSRRSRNGRGLVKKSGGGRGNWGKMGSELLEEYELDEKDPNFNDEDLANVEFKEIVCTTKKMNNEEEFLKNFEMAMLEYFEHGDTHEVASEIDENMRSGALRPLVIRKAVEMALEHKISHREMTSVLLSDLYGRCLISSDYERGFDMLLSNLQDLILDTPDAPHVVGNFIARAVADDCLPPKYVHQLARNNGLRNSPKNGNGVENGEEEVASASRQLSDLAQQALDYAEGHLSNHNGWAHLDNVWGVAGGLRPVNNITKQMELLLKEYLLSRDIPEAQRCISALEVPHFHHELVYEAIILSLEALNEGVEDAMSKLLKSLEQMCIVTPEAVEQGFQRVYDDIQDISLDIPLAYIILERFVQRCYNLALLSEKMLKNLPSRGRKRFVSEGDSGLVKPNAMMFRDF</sequence>
<accession>A0A9N9RTC9</accession>
<feature type="domain" description="MI" evidence="8">
    <location>
        <begin position="345"/>
        <end position="468"/>
    </location>
</feature>
<dbReference type="InterPro" id="IPR003891">
    <property type="entry name" value="Initiation_fac_eIF4g_MI"/>
</dbReference>
<dbReference type="InterPro" id="IPR039778">
    <property type="entry name" value="PDCD4"/>
</dbReference>
<organism evidence="9 10">
    <name type="scientific">Chironomus riparius</name>
    <dbReference type="NCBI Taxonomy" id="315576"/>
    <lineage>
        <taxon>Eukaryota</taxon>
        <taxon>Metazoa</taxon>
        <taxon>Ecdysozoa</taxon>
        <taxon>Arthropoda</taxon>
        <taxon>Hexapoda</taxon>
        <taxon>Insecta</taxon>
        <taxon>Pterygota</taxon>
        <taxon>Neoptera</taxon>
        <taxon>Endopterygota</taxon>
        <taxon>Diptera</taxon>
        <taxon>Nematocera</taxon>
        <taxon>Chironomoidea</taxon>
        <taxon>Chironomidae</taxon>
        <taxon>Chironominae</taxon>
        <taxon>Chironomus</taxon>
    </lineage>
</organism>
<dbReference type="PROSITE" id="PS51366">
    <property type="entry name" value="MI"/>
    <property type="match status" value="2"/>
</dbReference>
<dbReference type="Gene3D" id="1.25.40.180">
    <property type="match status" value="2"/>
</dbReference>
<keyword evidence="4" id="KW-0963">Cytoplasm</keyword>
<dbReference type="GO" id="GO:0005634">
    <property type="term" value="C:nucleus"/>
    <property type="evidence" value="ECO:0007669"/>
    <property type="project" value="TreeGrafter"/>
</dbReference>
<dbReference type="PANTHER" id="PTHR12626">
    <property type="entry name" value="PROGRAMMED CELL DEATH 4"/>
    <property type="match status" value="1"/>
</dbReference>
<evidence type="ECO:0000313" key="10">
    <source>
        <dbReference type="Proteomes" id="UP001153620"/>
    </source>
</evidence>
<evidence type="ECO:0000313" key="9">
    <source>
        <dbReference type="EMBL" id="CAG9802140.1"/>
    </source>
</evidence>
<keyword evidence="6" id="KW-0539">Nucleus</keyword>
<reference evidence="9" key="1">
    <citation type="submission" date="2022-01" db="EMBL/GenBank/DDBJ databases">
        <authorList>
            <person name="King R."/>
        </authorList>
    </citation>
    <scope>NUCLEOTIDE SEQUENCE</scope>
</reference>
<evidence type="ECO:0000256" key="1">
    <source>
        <dbReference type="ARBA" id="ARBA00004496"/>
    </source>
</evidence>
<proteinExistence type="inferred from homology"/>
<dbReference type="InterPro" id="IPR016024">
    <property type="entry name" value="ARM-type_fold"/>
</dbReference>
<evidence type="ECO:0000256" key="2">
    <source>
        <dbReference type="ARBA" id="ARBA00005497"/>
    </source>
</evidence>
<dbReference type="GO" id="GO:0045892">
    <property type="term" value="P:negative regulation of DNA-templated transcription"/>
    <property type="evidence" value="ECO:0007669"/>
    <property type="project" value="InterPro"/>
</dbReference>
<dbReference type="FunFam" id="1.25.40.180:FF:000008">
    <property type="entry name" value="Programmed cell death protein 4"/>
    <property type="match status" value="1"/>
</dbReference>
<comment type="similarity">
    <text evidence="2">Belongs to the PDCD4 family.</text>
</comment>
<dbReference type="FunFam" id="1.25.40.180:FF:000009">
    <property type="entry name" value="programmed cell death protein 4"/>
    <property type="match status" value="1"/>
</dbReference>
<dbReference type="SUPFAM" id="SSF48371">
    <property type="entry name" value="ARM repeat"/>
    <property type="match status" value="2"/>
</dbReference>
<dbReference type="Proteomes" id="UP001153620">
    <property type="component" value="Chromosome 2"/>
</dbReference>
<evidence type="ECO:0000256" key="7">
    <source>
        <dbReference type="SAM" id="MobiDB-lite"/>
    </source>
</evidence>
<dbReference type="GO" id="GO:0005829">
    <property type="term" value="C:cytosol"/>
    <property type="evidence" value="ECO:0007669"/>
    <property type="project" value="TreeGrafter"/>
</dbReference>
<dbReference type="SMART" id="SM00544">
    <property type="entry name" value="MA3"/>
    <property type="match status" value="2"/>
</dbReference>
<dbReference type="AlphaFoldDB" id="A0A9N9RTC9"/>
<feature type="region of interest" description="Disordered" evidence="7">
    <location>
        <begin position="278"/>
        <end position="300"/>
    </location>
</feature>
<evidence type="ECO:0000256" key="4">
    <source>
        <dbReference type="ARBA" id="ARBA00022490"/>
    </source>
</evidence>
<feature type="compositionally biased region" description="Basic residues" evidence="7">
    <location>
        <begin position="86"/>
        <end position="96"/>
    </location>
</feature>
<feature type="domain" description="MI" evidence="8">
    <location>
        <begin position="156"/>
        <end position="278"/>
    </location>
</feature>